<dbReference type="EMBL" id="JAGSPM010000001">
    <property type="protein sequence ID" value="MBR7745134.1"/>
    <property type="molecule type" value="Genomic_DNA"/>
</dbReference>
<protein>
    <submittedName>
        <fullName evidence="1">Uncharacterized protein</fullName>
    </submittedName>
</protein>
<name>A0A941DAK4_9BURK</name>
<dbReference type="RefSeq" id="WP_212682596.1">
    <property type="nucleotide sequence ID" value="NZ_JAGSPM010000001.1"/>
</dbReference>
<sequence length="118" mass="13285">MTVNSHVYANEANEANKLAIESDIVALEKEFSRGSISSSQLAEAALSKLDLVQGKLQTQLQERESACLDNFFTNSCLQEVRLKRRELQEILRAISVEAKSFLRRARADRVKPATTLEF</sequence>
<evidence type="ECO:0000313" key="1">
    <source>
        <dbReference type="EMBL" id="MBR7745134.1"/>
    </source>
</evidence>
<comment type="caution">
    <text evidence="1">The sequence shown here is derived from an EMBL/GenBank/DDBJ whole genome shotgun (WGS) entry which is preliminary data.</text>
</comment>
<organism evidence="1 2">
    <name type="scientific">Undibacterium baiyunense</name>
    <dbReference type="NCBI Taxonomy" id="2828731"/>
    <lineage>
        <taxon>Bacteria</taxon>
        <taxon>Pseudomonadati</taxon>
        <taxon>Pseudomonadota</taxon>
        <taxon>Betaproteobacteria</taxon>
        <taxon>Burkholderiales</taxon>
        <taxon>Oxalobacteraceae</taxon>
        <taxon>Undibacterium</taxon>
    </lineage>
</organism>
<dbReference type="Proteomes" id="UP000680158">
    <property type="component" value="Unassembled WGS sequence"/>
</dbReference>
<accession>A0A941DAK4</accession>
<keyword evidence="2" id="KW-1185">Reference proteome</keyword>
<gene>
    <name evidence="1" type="ORF">KDM92_00960</name>
</gene>
<reference evidence="1 2" key="1">
    <citation type="submission" date="2021-04" db="EMBL/GenBank/DDBJ databases">
        <title>novel species isolated from subtropical streams in China.</title>
        <authorList>
            <person name="Lu H."/>
        </authorList>
    </citation>
    <scope>NUCLEOTIDE SEQUENCE [LARGE SCALE GENOMIC DNA]</scope>
    <source>
        <strain evidence="1 2">BYS107W</strain>
    </source>
</reference>
<proteinExistence type="predicted"/>
<evidence type="ECO:0000313" key="2">
    <source>
        <dbReference type="Proteomes" id="UP000680158"/>
    </source>
</evidence>
<dbReference type="AlphaFoldDB" id="A0A941DAK4"/>